<evidence type="ECO:0000256" key="9">
    <source>
        <dbReference type="SAM" id="MobiDB-lite"/>
    </source>
</evidence>
<dbReference type="RefSeq" id="XP_005716257.1">
    <property type="nucleotide sequence ID" value="XM_005716200.1"/>
</dbReference>
<comment type="catalytic activity">
    <reaction evidence="1 7">
        <text>[protein]-peptidylproline (omega=180) = [protein]-peptidylproline (omega=0)</text>
        <dbReference type="Rhea" id="RHEA:16237"/>
        <dbReference type="Rhea" id="RHEA-COMP:10747"/>
        <dbReference type="Rhea" id="RHEA-COMP:10748"/>
        <dbReference type="ChEBI" id="CHEBI:83833"/>
        <dbReference type="ChEBI" id="CHEBI:83834"/>
        <dbReference type="EC" id="5.2.1.8"/>
    </reaction>
</comment>
<feature type="compositionally biased region" description="Low complexity" evidence="9">
    <location>
        <begin position="1"/>
        <end position="11"/>
    </location>
</feature>
<dbReference type="InterPro" id="IPR046357">
    <property type="entry name" value="PPIase_dom_sf"/>
</dbReference>
<dbReference type="InterPro" id="IPR011990">
    <property type="entry name" value="TPR-like_helical_dom_sf"/>
</dbReference>
<evidence type="ECO:0000256" key="6">
    <source>
        <dbReference type="ARBA" id="ARBA00023235"/>
    </source>
</evidence>
<dbReference type="Gramene" id="CDF36438">
    <property type="protein sequence ID" value="CDF36438"/>
    <property type="gene ID" value="CHC_T00008322001"/>
</dbReference>
<dbReference type="EMBL" id="HG001780">
    <property type="protein sequence ID" value="CDF36438.1"/>
    <property type="molecule type" value="Genomic_DNA"/>
</dbReference>
<dbReference type="SUPFAM" id="SSF48452">
    <property type="entry name" value="TPR-like"/>
    <property type="match status" value="1"/>
</dbReference>
<evidence type="ECO:0000256" key="2">
    <source>
        <dbReference type="ARBA" id="ARBA00013194"/>
    </source>
</evidence>
<sequence>MPAPSLSAPSLRPYHCFSSPSPTFEPPASPKPHPPTPSSPSPHSPYYLDPNISMDKPVATTDADGEVEDFSKSGDLTGDGGVIKEILQQGVQGWEKPENGDDIQMHYRGTLLDGTTFDSSYDRGTPFSFKLGDGKVIRGWDVVGKTMAKGEKAKVTLKPEYAYGAAGSPPKIPENAILVFEMELLSWTSKRDVFGDGTVIKTEISPGTGWERPGSLAEATLAVSATHMNENARDELAKLHEGEVIFTFGGKQVPEAWEKVVKDMKKDTEVSLICRPPHTTGPSVDYVPADAKCVKFGLKLLSWRKIEDIHSDGKLVKKVLQEGDGWERPNEGSTVTVTAKYMLPDTTSSLLVPPPAGGDAVVVEDLEFKVGDGVVIDALDRVVQSMKVNESAIVAVAPEHAFGSAVGLLTEEFTAKGFKADSKILIDLKMTKFEKAKDVWSMSFEEKVEEMNIRKERGNDLFKSGRYATAKKSYDRAVAFFDSPTSELSPELKAKVNELLVKCHLNLAVCLNKLGDIQQVMVHCKKALEIQPSNDKALYRQGCAYLALDDYDNAKLSLKYALELSPKNADIQRKLRELKEKRSKQDAQDKKLYSNLFGRMRKLEEQEHQGAGSNGLPNPTEMKPEGIVSDAEMKEAPAEPVKAQ</sequence>
<evidence type="ECO:0000259" key="10">
    <source>
        <dbReference type="PROSITE" id="PS50059"/>
    </source>
</evidence>
<keyword evidence="12" id="KW-1185">Reference proteome</keyword>
<gene>
    <name evidence="11" type="ORF">CHC_T00008322001</name>
</gene>
<evidence type="ECO:0000313" key="11">
    <source>
        <dbReference type="EMBL" id="CDF36438.1"/>
    </source>
</evidence>
<dbReference type="PROSITE" id="PS50059">
    <property type="entry name" value="FKBP_PPIASE"/>
    <property type="match status" value="2"/>
</dbReference>
<dbReference type="InterPro" id="IPR019734">
    <property type="entry name" value="TPR_rpt"/>
</dbReference>
<dbReference type="InterPro" id="IPR001179">
    <property type="entry name" value="PPIase_FKBP_dom"/>
</dbReference>
<dbReference type="SMART" id="SM00028">
    <property type="entry name" value="TPR"/>
    <property type="match status" value="3"/>
</dbReference>
<dbReference type="GeneID" id="17323970"/>
<evidence type="ECO:0000256" key="7">
    <source>
        <dbReference type="PROSITE-ProRule" id="PRU00277"/>
    </source>
</evidence>
<dbReference type="PhylomeDB" id="R7QFA0"/>
<feature type="region of interest" description="Disordered" evidence="9">
    <location>
        <begin position="603"/>
        <end position="644"/>
    </location>
</feature>
<feature type="region of interest" description="Disordered" evidence="9">
    <location>
        <begin position="1"/>
        <end position="81"/>
    </location>
</feature>
<dbReference type="PANTHER" id="PTHR46512:SF9">
    <property type="entry name" value="PEPTIDYLPROLYL ISOMERASE"/>
    <property type="match status" value="1"/>
</dbReference>
<dbReference type="Pfam" id="PF13181">
    <property type="entry name" value="TPR_8"/>
    <property type="match status" value="1"/>
</dbReference>
<accession>R7QFA0</accession>
<evidence type="ECO:0000256" key="8">
    <source>
        <dbReference type="PROSITE-ProRule" id="PRU00339"/>
    </source>
</evidence>
<dbReference type="PROSITE" id="PS50005">
    <property type="entry name" value="TPR"/>
    <property type="match status" value="1"/>
</dbReference>
<feature type="domain" description="PPIase FKBP-type" evidence="10">
    <location>
        <begin position="100"/>
        <end position="188"/>
    </location>
</feature>
<dbReference type="Pfam" id="PF00515">
    <property type="entry name" value="TPR_1"/>
    <property type="match status" value="1"/>
</dbReference>
<dbReference type="Gene3D" id="3.10.50.40">
    <property type="match status" value="3"/>
</dbReference>
<dbReference type="SUPFAM" id="SSF54534">
    <property type="entry name" value="FKBP-like"/>
    <property type="match status" value="3"/>
</dbReference>
<dbReference type="EC" id="5.2.1.8" evidence="2 7"/>
<dbReference type="KEGG" id="ccp:CHC_T00008322001"/>
<dbReference type="Gene3D" id="1.25.40.10">
    <property type="entry name" value="Tetratricopeptide repeat domain"/>
    <property type="match status" value="1"/>
</dbReference>
<feature type="repeat" description="TPR" evidence="8">
    <location>
        <begin position="535"/>
        <end position="568"/>
    </location>
</feature>
<dbReference type="InterPro" id="IPR050754">
    <property type="entry name" value="FKBP4/5/8-like"/>
</dbReference>
<name>R7QFA0_CHOCR</name>
<dbReference type="AlphaFoldDB" id="R7QFA0"/>
<dbReference type="FunFam" id="3.10.50.40:FF:000006">
    <property type="entry name" value="Peptidyl-prolyl cis-trans isomerase"/>
    <property type="match status" value="1"/>
</dbReference>
<evidence type="ECO:0000256" key="3">
    <source>
        <dbReference type="ARBA" id="ARBA00022737"/>
    </source>
</evidence>
<reference evidence="12" key="1">
    <citation type="journal article" date="2013" name="Proc. Natl. Acad. Sci. U.S.A.">
        <title>Genome structure and metabolic features in the red seaweed Chondrus crispus shed light on evolution of the Archaeplastida.</title>
        <authorList>
            <person name="Collen J."/>
            <person name="Porcel B."/>
            <person name="Carre W."/>
            <person name="Ball S.G."/>
            <person name="Chaparro C."/>
            <person name="Tonon T."/>
            <person name="Barbeyron T."/>
            <person name="Michel G."/>
            <person name="Noel B."/>
            <person name="Valentin K."/>
            <person name="Elias M."/>
            <person name="Artiguenave F."/>
            <person name="Arun A."/>
            <person name="Aury J.M."/>
            <person name="Barbosa-Neto J.F."/>
            <person name="Bothwell J.H."/>
            <person name="Bouget F.Y."/>
            <person name="Brillet L."/>
            <person name="Cabello-Hurtado F."/>
            <person name="Capella-Gutierrez S."/>
            <person name="Charrier B."/>
            <person name="Cladiere L."/>
            <person name="Cock J.M."/>
            <person name="Coelho S.M."/>
            <person name="Colleoni C."/>
            <person name="Czjzek M."/>
            <person name="Da Silva C."/>
            <person name="Delage L."/>
            <person name="Denoeud F."/>
            <person name="Deschamps P."/>
            <person name="Dittami S.M."/>
            <person name="Gabaldon T."/>
            <person name="Gachon C.M."/>
            <person name="Groisillier A."/>
            <person name="Herve C."/>
            <person name="Jabbari K."/>
            <person name="Katinka M."/>
            <person name="Kloareg B."/>
            <person name="Kowalczyk N."/>
            <person name="Labadie K."/>
            <person name="Leblanc C."/>
            <person name="Lopez P.J."/>
            <person name="McLachlan D.H."/>
            <person name="Meslet-Cladiere L."/>
            <person name="Moustafa A."/>
            <person name="Nehr Z."/>
            <person name="Nyvall Collen P."/>
            <person name="Panaud O."/>
            <person name="Partensky F."/>
            <person name="Poulain J."/>
            <person name="Rensing S.A."/>
            <person name="Rousvoal S."/>
            <person name="Samson G."/>
            <person name="Symeonidi A."/>
            <person name="Weissenbach J."/>
            <person name="Zambounis A."/>
            <person name="Wincker P."/>
            <person name="Boyen C."/>
        </authorList>
    </citation>
    <scope>NUCLEOTIDE SEQUENCE [LARGE SCALE GENOMIC DNA]</scope>
    <source>
        <strain evidence="12">cv. Stackhouse</strain>
    </source>
</reference>
<dbReference type="Pfam" id="PF00254">
    <property type="entry name" value="FKBP_C"/>
    <property type="match status" value="2"/>
</dbReference>
<dbReference type="GO" id="GO:0003755">
    <property type="term" value="F:peptidyl-prolyl cis-trans isomerase activity"/>
    <property type="evidence" value="ECO:0007669"/>
    <property type="project" value="UniProtKB-KW"/>
</dbReference>
<protein>
    <recommendedName>
        <fullName evidence="2 7">peptidylprolyl isomerase</fullName>
        <ecNumber evidence="2 7">5.2.1.8</ecNumber>
    </recommendedName>
</protein>
<evidence type="ECO:0000256" key="1">
    <source>
        <dbReference type="ARBA" id="ARBA00000971"/>
    </source>
</evidence>
<keyword evidence="3" id="KW-0677">Repeat</keyword>
<feature type="domain" description="PPIase FKBP-type" evidence="10">
    <location>
        <begin position="332"/>
        <end position="434"/>
    </location>
</feature>
<dbReference type="OrthoDB" id="1902587at2759"/>
<dbReference type="OMA" id="FGAEGNE"/>
<keyword evidence="5 7" id="KW-0697">Rotamase</keyword>
<keyword evidence="4 8" id="KW-0802">TPR repeat</keyword>
<feature type="compositionally biased region" description="Pro residues" evidence="9">
    <location>
        <begin position="23"/>
        <end position="43"/>
    </location>
</feature>
<dbReference type="STRING" id="2769.R7QFA0"/>
<proteinExistence type="predicted"/>
<evidence type="ECO:0000256" key="4">
    <source>
        <dbReference type="ARBA" id="ARBA00022803"/>
    </source>
</evidence>
<dbReference type="PANTHER" id="PTHR46512">
    <property type="entry name" value="PEPTIDYLPROLYL ISOMERASE"/>
    <property type="match status" value="1"/>
</dbReference>
<organism evidence="11 12">
    <name type="scientific">Chondrus crispus</name>
    <name type="common">Carrageen Irish moss</name>
    <name type="synonym">Polymorpha crispa</name>
    <dbReference type="NCBI Taxonomy" id="2769"/>
    <lineage>
        <taxon>Eukaryota</taxon>
        <taxon>Rhodophyta</taxon>
        <taxon>Florideophyceae</taxon>
        <taxon>Rhodymeniophycidae</taxon>
        <taxon>Gigartinales</taxon>
        <taxon>Gigartinaceae</taxon>
        <taxon>Chondrus</taxon>
    </lineage>
</organism>
<keyword evidence="6 7" id="KW-0413">Isomerase</keyword>
<evidence type="ECO:0000256" key="5">
    <source>
        <dbReference type="ARBA" id="ARBA00023110"/>
    </source>
</evidence>
<evidence type="ECO:0000313" key="12">
    <source>
        <dbReference type="Proteomes" id="UP000012073"/>
    </source>
</evidence>
<dbReference type="Proteomes" id="UP000012073">
    <property type="component" value="Unassembled WGS sequence"/>
</dbReference>